<reference evidence="1" key="1">
    <citation type="submission" date="2020-06" db="EMBL/GenBank/DDBJ databases">
        <authorList>
            <person name="Li T."/>
            <person name="Hu X."/>
            <person name="Zhang T."/>
            <person name="Song X."/>
            <person name="Zhang H."/>
            <person name="Dai N."/>
            <person name="Sheng W."/>
            <person name="Hou X."/>
            <person name="Wei L."/>
        </authorList>
    </citation>
    <scope>NUCLEOTIDE SEQUENCE</scope>
    <source>
        <strain evidence="1">3651</strain>
        <tissue evidence="1">Leaf</tissue>
    </source>
</reference>
<protein>
    <submittedName>
        <fullName evidence="1">DExH-box ATP-dependent RNA helicase DExH3</fullName>
    </submittedName>
</protein>
<keyword evidence="2" id="KW-1185">Reference proteome</keyword>
<evidence type="ECO:0000313" key="1">
    <source>
        <dbReference type="EMBL" id="KAK4414220.1"/>
    </source>
</evidence>
<name>A0AAE1XLI6_9LAMI</name>
<dbReference type="Proteomes" id="UP001293254">
    <property type="component" value="Unassembled WGS sequence"/>
</dbReference>
<sequence>MSLAHLTPPQILLHCDSVPKAPEVVSFKGSSVVLRRSRNASSTFSLPRIYQQSFGYGRFAYDEYVSEEESDSEFQSSSKQLCASTLDNVEEWRWKLTMLMRRKDEQEVVSRGKGRRDFEQLSALATRMARHMRSSCVLVKPHCQIIDQIWIASVLEGGDDTNRVAEDGRFSSQGTLLQKGCE</sequence>
<gene>
    <name evidence="1" type="ORF">Salat_2835000</name>
</gene>
<dbReference type="GO" id="GO:0004386">
    <property type="term" value="F:helicase activity"/>
    <property type="evidence" value="ECO:0007669"/>
    <property type="project" value="UniProtKB-KW"/>
</dbReference>
<evidence type="ECO:0000313" key="2">
    <source>
        <dbReference type="Proteomes" id="UP001293254"/>
    </source>
</evidence>
<comment type="caution">
    <text evidence="1">The sequence shown here is derived from an EMBL/GenBank/DDBJ whole genome shotgun (WGS) entry which is preliminary data.</text>
</comment>
<keyword evidence="1" id="KW-0067">ATP-binding</keyword>
<keyword evidence="1" id="KW-0378">Hydrolase</keyword>
<organism evidence="1 2">
    <name type="scientific">Sesamum alatum</name>
    <dbReference type="NCBI Taxonomy" id="300844"/>
    <lineage>
        <taxon>Eukaryota</taxon>
        <taxon>Viridiplantae</taxon>
        <taxon>Streptophyta</taxon>
        <taxon>Embryophyta</taxon>
        <taxon>Tracheophyta</taxon>
        <taxon>Spermatophyta</taxon>
        <taxon>Magnoliopsida</taxon>
        <taxon>eudicotyledons</taxon>
        <taxon>Gunneridae</taxon>
        <taxon>Pentapetalae</taxon>
        <taxon>asterids</taxon>
        <taxon>lamiids</taxon>
        <taxon>Lamiales</taxon>
        <taxon>Pedaliaceae</taxon>
        <taxon>Sesamum</taxon>
    </lineage>
</organism>
<accession>A0AAE1XLI6</accession>
<reference evidence="1" key="2">
    <citation type="journal article" date="2024" name="Plant">
        <title>Genomic evolution and insights into agronomic trait innovations of Sesamum species.</title>
        <authorList>
            <person name="Miao H."/>
            <person name="Wang L."/>
            <person name="Qu L."/>
            <person name="Liu H."/>
            <person name="Sun Y."/>
            <person name="Le M."/>
            <person name="Wang Q."/>
            <person name="Wei S."/>
            <person name="Zheng Y."/>
            <person name="Lin W."/>
            <person name="Duan Y."/>
            <person name="Cao H."/>
            <person name="Xiong S."/>
            <person name="Wang X."/>
            <person name="Wei L."/>
            <person name="Li C."/>
            <person name="Ma Q."/>
            <person name="Ju M."/>
            <person name="Zhao R."/>
            <person name="Li G."/>
            <person name="Mu C."/>
            <person name="Tian Q."/>
            <person name="Mei H."/>
            <person name="Zhang T."/>
            <person name="Gao T."/>
            <person name="Zhang H."/>
        </authorList>
    </citation>
    <scope>NUCLEOTIDE SEQUENCE</scope>
    <source>
        <strain evidence="1">3651</strain>
    </source>
</reference>
<dbReference type="EMBL" id="JACGWO010000012">
    <property type="protein sequence ID" value="KAK4414220.1"/>
    <property type="molecule type" value="Genomic_DNA"/>
</dbReference>
<dbReference type="AlphaFoldDB" id="A0AAE1XLI6"/>
<proteinExistence type="predicted"/>
<keyword evidence="1" id="KW-0547">Nucleotide-binding</keyword>
<keyword evidence="1" id="KW-0347">Helicase</keyword>